<feature type="transmembrane region" description="Helical" evidence="1">
    <location>
        <begin position="6"/>
        <end position="24"/>
    </location>
</feature>
<protein>
    <submittedName>
        <fullName evidence="2">Uncharacterized protein</fullName>
    </submittedName>
</protein>
<evidence type="ECO:0000256" key="1">
    <source>
        <dbReference type="SAM" id="Phobius"/>
    </source>
</evidence>
<dbReference type="RefSeq" id="WP_027022519.1">
    <property type="nucleotide sequence ID" value="NZ_CP097501.1"/>
</dbReference>
<sequence length="294" mass="34030">MTLRKISAVALIIVVAVACAVFFYRDNDDKPDGNKQYDNTKPLHTCTAGKLDENRKNALITQALTDFILDRYQYVYPEEERIDCETERDCTLKKIPVLSLDDYIAHYKADTILPLLDGEETSIVNAKSFFQGQLDKKQHFPFSFYFTNSLNVDFFFPYNCCELLSKEAFFKLPFEKTLDNLNHPERWRYVVKITGLYISNVHGGVEPETISSEYYAIDECGHILTKFEHMFDESVLPISSNDLTIFLSTLEKNYEKMKDLSCAPISFEHAVQTKRLRANTNKMYSKDGKLYLCQ</sequence>
<gene>
    <name evidence="2" type="ORF">LNQ82_07140</name>
</gene>
<keyword evidence="1" id="KW-1133">Transmembrane helix</keyword>
<dbReference type="EMBL" id="CP097501">
    <property type="protein sequence ID" value="URD66977.1"/>
    <property type="molecule type" value="Genomic_DNA"/>
</dbReference>
<evidence type="ECO:0000313" key="2">
    <source>
        <dbReference type="EMBL" id="URD66977.1"/>
    </source>
</evidence>
<reference evidence="2" key="1">
    <citation type="submission" date="2022-05" db="EMBL/GenBank/DDBJ databases">
        <title>Alysiella filiformis genome sequencing.</title>
        <authorList>
            <person name="Viehboeck T."/>
        </authorList>
    </citation>
    <scope>NUCLEOTIDE SEQUENCE</scope>
    <source>
        <strain evidence="2">DSM 2580</strain>
    </source>
</reference>
<evidence type="ECO:0000313" key="3">
    <source>
        <dbReference type="Proteomes" id="UP001056819"/>
    </source>
</evidence>
<dbReference type="PROSITE" id="PS51257">
    <property type="entry name" value="PROKAR_LIPOPROTEIN"/>
    <property type="match status" value="1"/>
</dbReference>
<name>A0AAE9HV60_9NEIS</name>
<keyword evidence="1" id="KW-0472">Membrane</keyword>
<keyword evidence="1" id="KW-0812">Transmembrane</keyword>
<accession>A0AAE9HV60</accession>
<dbReference type="Proteomes" id="UP001056819">
    <property type="component" value="Chromosome"/>
</dbReference>
<organism evidence="2 3">
    <name type="scientific">Conchiformibius steedae DSM 2580</name>
    <dbReference type="NCBI Taxonomy" id="1121352"/>
    <lineage>
        <taxon>Bacteria</taxon>
        <taxon>Pseudomonadati</taxon>
        <taxon>Pseudomonadota</taxon>
        <taxon>Betaproteobacteria</taxon>
        <taxon>Neisseriales</taxon>
        <taxon>Neisseriaceae</taxon>
        <taxon>Conchiformibius</taxon>
    </lineage>
</organism>
<dbReference type="AlphaFoldDB" id="A0AAE9HV60"/>
<proteinExistence type="predicted"/>